<reference evidence="1" key="1">
    <citation type="submission" date="2018-02" db="EMBL/GenBank/DDBJ databases">
        <title>Rhizophora mucronata_Transcriptome.</title>
        <authorList>
            <person name="Meera S.P."/>
            <person name="Sreeshan A."/>
            <person name="Augustine A."/>
        </authorList>
    </citation>
    <scope>NUCLEOTIDE SEQUENCE</scope>
    <source>
        <tissue evidence="1">Leaf</tissue>
    </source>
</reference>
<evidence type="ECO:0000313" key="1">
    <source>
        <dbReference type="EMBL" id="MBX40622.1"/>
    </source>
</evidence>
<proteinExistence type="predicted"/>
<organism evidence="1">
    <name type="scientific">Rhizophora mucronata</name>
    <name type="common">Asiatic mangrove</name>
    <dbReference type="NCBI Taxonomy" id="61149"/>
    <lineage>
        <taxon>Eukaryota</taxon>
        <taxon>Viridiplantae</taxon>
        <taxon>Streptophyta</taxon>
        <taxon>Embryophyta</taxon>
        <taxon>Tracheophyta</taxon>
        <taxon>Spermatophyta</taxon>
        <taxon>Magnoliopsida</taxon>
        <taxon>eudicotyledons</taxon>
        <taxon>Gunneridae</taxon>
        <taxon>Pentapetalae</taxon>
        <taxon>rosids</taxon>
        <taxon>fabids</taxon>
        <taxon>Malpighiales</taxon>
        <taxon>Rhizophoraceae</taxon>
        <taxon>Rhizophora</taxon>
    </lineage>
</organism>
<protein>
    <submittedName>
        <fullName evidence="1">Uncharacterized protein</fullName>
    </submittedName>
</protein>
<name>A0A2P2NDS7_RHIMU</name>
<dbReference type="EMBL" id="GGEC01060138">
    <property type="protein sequence ID" value="MBX40622.1"/>
    <property type="molecule type" value="Transcribed_RNA"/>
</dbReference>
<accession>A0A2P2NDS7</accession>
<sequence>MLRDVSIIS</sequence>